<evidence type="ECO:0000259" key="5">
    <source>
        <dbReference type="PROSITE" id="PS51891"/>
    </source>
</evidence>
<accession>A0A4S3JZV5</accession>
<sequence length="136" mass="14799">MSKIEGGCYCKAVRYEVTADPIINAQCHCRECQYITGGSANVCLVIPPGGFNYTKGAPKQFARKDLENPVTREFCAECGTPLLSRSPAIPGAAIIKRGTLDNPMAYPEPQLAIFTIDKQPYQNIPTGMPAFERMPG</sequence>
<comment type="caution">
    <text evidence="6">The sequence shown here is derived from an EMBL/GenBank/DDBJ whole genome shotgun (WGS) entry which is preliminary data.</text>
</comment>
<dbReference type="EMBL" id="SOBT01000008">
    <property type="protein sequence ID" value="TDU32130.1"/>
    <property type="molecule type" value="Genomic_DNA"/>
</dbReference>
<dbReference type="Gene3D" id="3.90.1590.10">
    <property type="entry name" value="glutathione-dependent formaldehyde- activating enzyme (gfa)"/>
    <property type="match status" value="1"/>
</dbReference>
<dbReference type="Pfam" id="PF04828">
    <property type="entry name" value="GFA"/>
    <property type="match status" value="1"/>
</dbReference>
<dbReference type="Proteomes" id="UP000295341">
    <property type="component" value="Unassembled WGS sequence"/>
</dbReference>
<dbReference type="RefSeq" id="WP_133880656.1">
    <property type="nucleotide sequence ID" value="NZ_MWIN01000030.1"/>
</dbReference>
<organism evidence="6 7">
    <name type="scientific">Panacagrimonas perspica</name>
    <dbReference type="NCBI Taxonomy" id="381431"/>
    <lineage>
        <taxon>Bacteria</taxon>
        <taxon>Pseudomonadati</taxon>
        <taxon>Pseudomonadota</taxon>
        <taxon>Gammaproteobacteria</taxon>
        <taxon>Nevskiales</taxon>
        <taxon>Nevskiaceae</taxon>
        <taxon>Panacagrimonas</taxon>
    </lineage>
</organism>
<evidence type="ECO:0000256" key="3">
    <source>
        <dbReference type="ARBA" id="ARBA00022833"/>
    </source>
</evidence>
<keyword evidence="7" id="KW-1185">Reference proteome</keyword>
<gene>
    <name evidence="6" type="ORF">DFR24_1518</name>
</gene>
<dbReference type="AlphaFoldDB" id="A0A4S3JZV5"/>
<dbReference type="GO" id="GO:0016846">
    <property type="term" value="F:carbon-sulfur lyase activity"/>
    <property type="evidence" value="ECO:0007669"/>
    <property type="project" value="InterPro"/>
</dbReference>
<keyword evidence="4" id="KW-0456">Lyase</keyword>
<comment type="similarity">
    <text evidence="1">Belongs to the Gfa family.</text>
</comment>
<keyword evidence="2" id="KW-0479">Metal-binding</keyword>
<evidence type="ECO:0000313" key="7">
    <source>
        <dbReference type="Proteomes" id="UP000295341"/>
    </source>
</evidence>
<feature type="domain" description="CENP-V/GFA" evidence="5">
    <location>
        <begin position="4"/>
        <end position="122"/>
    </location>
</feature>
<dbReference type="GO" id="GO:0046872">
    <property type="term" value="F:metal ion binding"/>
    <property type="evidence" value="ECO:0007669"/>
    <property type="project" value="UniProtKB-KW"/>
</dbReference>
<proteinExistence type="inferred from homology"/>
<dbReference type="PANTHER" id="PTHR33337">
    <property type="entry name" value="GFA DOMAIN-CONTAINING PROTEIN"/>
    <property type="match status" value="1"/>
</dbReference>
<dbReference type="InterPro" id="IPR006913">
    <property type="entry name" value="CENP-V/GFA"/>
</dbReference>
<evidence type="ECO:0000256" key="2">
    <source>
        <dbReference type="ARBA" id="ARBA00022723"/>
    </source>
</evidence>
<evidence type="ECO:0000256" key="1">
    <source>
        <dbReference type="ARBA" id="ARBA00005495"/>
    </source>
</evidence>
<dbReference type="InterPro" id="IPR011057">
    <property type="entry name" value="Mss4-like_sf"/>
</dbReference>
<name>A0A4S3JZV5_9GAMM</name>
<dbReference type="OrthoDB" id="7765631at2"/>
<evidence type="ECO:0000256" key="4">
    <source>
        <dbReference type="ARBA" id="ARBA00023239"/>
    </source>
</evidence>
<dbReference type="SUPFAM" id="SSF51316">
    <property type="entry name" value="Mss4-like"/>
    <property type="match status" value="1"/>
</dbReference>
<reference evidence="6 7" key="1">
    <citation type="submission" date="2019-03" db="EMBL/GenBank/DDBJ databases">
        <title>Genomic Encyclopedia of Type Strains, Phase IV (KMG-IV): sequencing the most valuable type-strain genomes for metagenomic binning, comparative biology and taxonomic classification.</title>
        <authorList>
            <person name="Goeker M."/>
        </authorList>
    </citation>
    <scope>NUCLEOTIDE SEQUENCE [LARGE SCALE GENOMIC DNA]</scope>
    <source>
        <strain evidence="6 7">DSM 26377</strain>
    </source>
</reference>
<protein>
    <recommendedName>
        <fullName evidence="5">CENP-V/GFA domain-containing protein</fullName>
    </recommendedName>
</protein>
<evidence type="ECO:0000313" key="6">
    <source>
        <dbReference type="EMBL" id="TDU32130.1"/>
    </source>
</evidence>
<dbReference type="PANTHER" id="PTHR33337:SF40">
    <property type="entry name" value="CENP-V_GFA DOMAIN-CONTAINING PROTEIN-RELATED"/>
    <property type="match status" value="1"/>
</dbReference>
<keyword evidence="3" id="KW-0862">Zinc</keyword>
<dbReference type="PROSITE" id="PS51891">
    <property type="entry name" value="CENP_V_GFA"/>
    <property type="match status" value="1"/>
</dbReference>